<protein>
    <recommendedName>
        <fullName evidence="2">Myb/SANT-like domain-containing protein</fullName>
    </recommendedName>
</protein>
<evidence type="ECO:0000313" key="4">
    <source>
        <dbReference type="Proteomes" id="UP000652761"/>
    </source>
</evidence>
<evidence type="ECO:0000256" key="1">
    <source>
        <dbReference type="SAM" id="MobiDB-lite"/>
    </source>
</evidence>
<evidence type="ECO:0000259" key="2">
    <source>
        <dbReference type="Pfam" id="PF12776"/>
    </source>
</evidence>
<feature type="domain" description="Myb/SANT-like" evidence="2">
    <location>
        <begin position="17"/>
        <end position="111"/>
    </location>
</feature>
<comment type="caution">
    <text evidence="3">The sequence shown here is derived from an EMBL/GenBank/DDBJ whole genome shotgun (WGS) entry which is preliminary data.</text>
</comment>
<feature type="non-terminal residue" evidence="3">
    <location>
        <position position="1"/>
    </location>
</feature>
<dbReference type="Pfam" id="PF12776">
    <property type="entry name" value="Myb_DNA-bind_3"/>
    <property type="match status" value="1"/>
</dbReference>
<name>A0A843VND2_COLES</name>
<gene>
    <name evidence="3" type="ORF">Taro_028518</name>
</gene>
<sequence>MSETQASSASGLNERLKWDQTRLTYLTKLLVDHHRAGKRASTSWKPEAWETMRTEFNNRFTLNASVKQLKARVQMMKNDYVVIKNILNASGFGFNPMLNTFVATDEVWDAYIQKHPEARTWRGVTIPLYNEWYEIFEGTKAYGSRQHNTLPRTETIEHGDPYMTPPHQTPVDLTKDDDSAASSLDFKVMENKKGKQSISPNEKKKRRRSKEPSSSFVEAMGEQCGPDMPAHLHCWLTVWNRGGGRRRDLNASALPDAIQRTVSVTHGVGFVWRRVERTHLKGLNVASALDTILIRVLSASFRPDRAEEALSSAGEELLWLLWRFPMDFDSGWLVRHGNHTRMMLGAWACRRRGGFDVLRLLLAGRETSYLSLL</sequence>
<keyword evidence="4" id="KW-1185">Reference proteome</keyword>
<reference evidence="3" key="1">
    <citation type="submission" date="2017-07" db="EMBL/GenBank/DDBJ databases">
        <title>Taro Niue Genome Assembly and Annotation.</title>
        <authorList>
            <person name="Atibalentja N."/>
            <person name="Keating K."/>
            <person name="Fields C.J."/>
        </authorList>
    </citation>
    <scope>NUCLEOTIDE SEQUENCE</scope>
    <source>
        <strain evidence="3">Niue_2</strain>
        <tissue evidence="3">Leaf</tissue>
    </source>
</reference>
<dbReference type="AlphaFoldDB" id="A0A843VND2"/>
<dbReference type="OrthoDB" id="76215at2759"/>
<evidence type="ECO:0000313" key="3">
    <source>
        <dbReference type="EMBL" id="MQL95847.1"/>
    </source>
</evidence>
<accession>A0A843VND2</accession>
<dbReference type="PANTHER" id="PTHR46929">
    <property type="entry name" value="EXPRESSED PROTEIN"/>
    <property type="match status" value="1"/>
</dbReference>
<feature type="region of interest" description="Disordered" evidence="1">
    <location>
        <begin position="155"/>
        <end position="220"/>
    </location>
</feature>
<dbReference type="Proteomes" id="UP000652761">
    <property type="component" value="Unassembled WGS sequence"/>
</dbReference>
<proteinExistence type="predicted"/>
<dbReference type="PANTHER" id="PTHR46929:SF3">
    <property type="entry name" value="MYB_SANT-LIKE DOMAIN-CONTAINING PROTEIN"/>
    <property type="match status" value="1"/>
</dbReference>
<dbReference type="InterPro" id="IPR024752">
    <property type="entry name" value="Myb/SANT-like_dom"/>
</dbReference>
<dbReference type="EMBL" id="NMUH01001843">
    <property type="protein sequence ID" value="MQL95847.1"/>
    <property type="molecule type" value="Genomic_DNA"/>
</dbReference>
<organism evidence="3 4">
    <name type="scientific">Colocasia esculenta</name>
    <name type="common">Wild taro</name>
    <name type="synonym">Arum esculentum</name>
    <dbReference type="NCBI Taxonomy" id="4460"/>
    <lineage>
        <taxon>Eukaryota</taxon>
        <taxon>Viridiplantae</taxon>
        <taxon>Streptophyta</taxon>
        <taxon>Embryophyta</taxon>
        <taxon>Tracheophyta</taxon>
        <taxon>Spermatophyta</taxon>
        <taxon>Magnoliopsida</taxon>
        <taxon>Liliopsida</taxon>
        <taxon>Araceae</taxon>
        <taxon>Aroideae</taxon>
        <taxon>Colocasieae</taxon>
        <taxon>Colocasia</taxon>
    </lineage>
</organism>